<comment type="caution">
    <text evidence="1">The sequence shown here is derived from an EMBL/GenBank/DDBJ whole genome shotgun (WGS) entry which is preliminary data.</text>
</comment>
<dbReference type="AlphaFoldDB" id="A0AAD8B1Z4"/>
<gene>
    <name evidence="1" type="ORF">Bpfe_024049</name>
</gene>
<sequence>MILGGYLERVGLRRCDRLALSLVAVKVIARQKRLMCATVTLVLPEHCGNLCGGGSLVKELSSCHPSLSLLKAATRSSAIYRE</sequence>
<name>A0AAD8B1Z4_BIOPF</name>
<dbReference type="EMBL" id="JASAOG010000164">
    <property type="protein sequence ID" value="KAK0046531.1"/>
    <property type="molecule type" value="Genomic_DNA"/>
</dbReference>
<reference evidence="1" key="2">
    <citation type="submission" date="2023-04" db="EMBL/GenBank/DDBJ databases">
        <authorList>
            <person name="Bu L."/>
            <person name="Lu L."/>
            <person name="Laidemitt M.R."/>
            <person name="Zhang S.M."/>
            <person name="Mutuku M."/>
            <person name="Mkoji G."/>
            <person name="Steinauer M."/>
            <person name="Loker E.S."/>
        </authorList>
    </citation>
    <scope>NUCLEOTIDE SEQUENCE</scope>
    <source>
        <strain evidence="1">KasaAsao</strain>
        <tissue evidence="1">Whole Snail</tissue>
    </source>
</reference>
<reference evidence="1" key="1">
    <citation type="journal article" date="2023" name="PLoS Negl. Trop. Dis.">
        <title>A genome sequence for Biomphalaria pfeifferi, the major vector snail for the human-infecting parasite Schistosoma mansoni.</title>
        <authorList>
            <person name="Bu L."/>
            <person name="Lu L."/>
            <person name="Laidemitt M.R."/>
            <person name="Zhang S.M."/>
            <person name="Mutuku M."/>
            <person name="Mkoji G."/>
            <person name="Steinauer M."/>
            <person name="Loker E.S."/>
        </authorList>
    </citation>
    <scope>NUCLEOTIDE SEQUENCE</scope>
    <source>
        <strain evidence="1">KasaAsao</strain>
    </source>
</reference>
<proteinExistence type="predicted"/>
<accession>A0AAD8B1Z4</accession>
<evidence type="ECO:0000313" key="1">
    <source>
        <dbReference type="EMBL" id="KAK0046531.1"/>
    </source>
</evidence>
<dbReference type="Proteomes" id="UP001233172">
    <property type="component" value="Unassembled WGS sequence"/>
</dbReference>
<evidence type="ECO:0000313" key="2">
    <source>
        <dbReference type="Proteomes" id="UP001233172"/>
    </source>
</evidence>
<protein>
    <submittedName>
        <fullName evidence="1">Uncharacterized protein</fullName>
    </submittedName>
</protein>
<organism evidence="1 2">
    <name type="scientific">Biomphalaria pfeifferi</name>
    <name type="common">Bloodfluke planorb</name>
    <name type="synonym">Freshwater snail</name>
    <dbReference type="NCBI Taxonomy" id="112525"/>
    <lineage>
        <taxon>Eukaryota</taxon>
        <taxon>Metazoa</taxon>
        <taxon>Spiralia</taxon>
        <taxon>Lophotrochozoa</taxon>
        <taxon>Mollusca</taxon>
        <taxon>Gastropoda</taxon>
        <taxon>Heterobranchia</taxon>
        <taxon>Euthyneura</taxon>
        <taxon>Panpulmonata</taxon>
        <taxon>Hygrophila</taxon>
        <taxon>Lymnaeoidea</taxon>
        <taxon>Planorbidae</taxon>
        <taxon>Biomphalaria</taxon>
    </lineage>
</organism>
<keyword evidence="2" id="KW-1185">Reference proteome</keyword>